<feature type="domain" description="FHA" evidence="2">
    <location>
        <begin position="210"/>
        <end position="270"/>
    </location>
</feature>
<dbReference type="EMBL" id="BAABCN010000017">
    <property type="protein sequence ID" value="GAA3893848.1"/>
    <property type="molecule type" value="Genomic_DNA"/>
</dbReference>
<comment type="caution">
    <text evidence="3">The sequence shown here is derived from an EMBL/GenBank/DDBJ whole genome shotgun (WGS) entry which is preliminary data.</text>
</comment>
<sequence>MQGTVRCMLAPGHRAQWTFVVGQGFLAAVPVDAPAAVIEKLSAEVTLPVVKLESLVALLPLAGEHKIESFVVIVAGEPVDDDGVPVSIVVRGDIAAEVYSVGGSRRFSDRGIRPWLLAEFQAVVGIDIVPADAAESAGPTARPARGVPIGIGTVSGSSLAWSLNDAAGEGAGVAALDHRTDTSRAQPTMDGVWYGLRLPAGDERRIDSVFLLGRRPRQLDQSTGAKTDKIALIPLASATSAVSATHLEIRLNGGRVMVTDLDSTNGSTLTYSDGRSERMRPGVATEAAPGTRVDVGDGNIVEILPASER</sequence>
<keyword evidence="4" id="KW-1185">Reference proteome</keyword>
<proteinExistence type="predicted"/>
<dbReference type="SUPFAM" id="SSF49879">
    <property type="entry name" value="SMAD/FHA domain"/>
    <property type="match status" value="1"/>
</dbReference>
<reference evidence="4" key="1">
    <citation type="journal article" date="2019" name="Int. J. Syst. Evol. Microbiol.">
        <title>The Global Catalogue of Microorganisms (GCM) 10K type strain sequencing project: providing services to taxonomists for standard genome sequencing and annotation.</title>
        <authorList>
            <consortium name="The Broad Institute Genomics Platform"/>
            <consortium name="The Broad Institute Genome Sequencing Center for Infectious Disease"/>
            <person name="Wu L."/>
            <person name="Ma J."/>
        </authorList>
    </citation>
    <scope>NUCLEOTIDE SEQUENCE [LARGE SCALE GENOMIC DNA]</scope>
    <source>
        <strain evidence="4">JCM 17021</strain>
    </source>
</reference>
<dbReference type="CDD" id="cd00060">
    <property type="entry name" value="FHA"/>
    <property type="match status" value="1"/>
</dbReference>
<evidence type="ECO:0000259" key="2">
    <source>
        <dbReference type="PROSITE" id="PS50006"/>
    </source>
</evidence>
<dbReference type="InterPro" id="IPR000253">
    <property type="entry name" value="FHA_dom"/>
</dbReference>
<dbReference type="PROSITE" id="PS50006">
    <property type="entry name" value="FHA_DOMAIN"/>
    <property type="match status" value="1"/>
</dbReference>
<organism evidence="3 4">
    <name type="scientific">Leifsonia kafniensis</name>
    <dbReference type="NCBI Taxonomy" id="475957"/>
    <lineage>
        <taxon>Bacteria</taxon>
        <taxon>Bacillati</taxon>
        <taxon>Actinomycetota</taxon>
        <taxon>Actinomycetes</taxon>
        <taxon>Micrococcales</taxon>
        <taxon>Microbacteriaceae</taxon>
        <taxon>Leifsonia</taxon>
    </lineage>
</organism>
<keyword evidence="1" id="KW-0597">Phosphoprotein</keyword>
<gene>
    <name evidence="3" type="ORF">GCM10022381_39370</name>
</gene>
<dbReference type="Gene3D" id="2.60.200.20">
    <property type="match status" value="1"/>
</dbReference>
<evidence type="ECO:0000313" key="4">
    <source>
        <dbReference type="Proteomes" id="UP001501803"/>
    </source>
</evidence>
<evidence type="ECO:0000313" key="3">
    <source>
        <dbReference type="EMBL" id="GAA3893848.1"/>
    </source>
</evidence>
<dbReference type="InterPro" id="IPR008984">
    <property type="entry name" value="SMAD_FHA_dom_sf"/>
</dbReference>
<dbReference type="Proteomes" id="UP001501803">
    <property type="component" value="Unassembled WGS sequence"/>
</dbReference>
<protein>
    <recommendedName>
        <fullName evidence="2">FHA domain-containing protein</fullName>
    </recommendedName>
</protein>
<name>A0ABP7L3S0_9MICO</name>
<evidence type="ECO:0000256" key="1">
    <source>
        <dbReference type="ARBA" id="ARBA00022553"/>
    </source>
</evidence>
<dbReference type="Pfam" id="PF00498">
    <property type="entry name" value="FHA"/>
    <property type="match status" value="1"/>
</dbReference>
<accession>A0ABP7L3S0</accession>